<keyword evidence="4" id="KW-1185">Reference proteome</keyword>
<evidence type="ECO:0000256" key="1">
    <source>
        <dbReference type="ARBA" id="ARBA00006817"/>
    </source>
</evidence>
<dbReference type="InterPro" id="IPR013538">
    <property type="entry name" value="ASHA1/2-like_C"/>
</dbReference>
<accession>A0A2U0I5N2</accession>
<name>A0A2U0I5N2_9FLAO</name>
<evidence type="ECO:0000313" key="4">
    <source>
        <dbReference type="Proteomes" id="UP000245962"/>
    </source>
</evidence>
<dbReference type="OrthoDB" id="384974at2"/>
<dbReference type="Pfam" id="PF08327">
    <property type="entry name" value="AHSA1"/>
    <property type="match status" value="1"/>
</dbReference>
<protein>
    <submittedName>
        <fullName evidence="3">Polyketide cyclase</fullName>
    </submittedName>
</protein>
<dbReference type="EMBL" id="QEHR01000002">
    <property type="protein sequence ID" value="PVW16421.1"/>
    <property type="molecule type" value="Genomic_DNA"/>
</dbReference>
<dbReference type="AlphaFoldDB" id="A0A2U0I5N2"/>
<evidence type="ECO:0000313" key="3">
    <source>
        <dbReference type="EMBL" id="PVW16421.1"/>
    </source>
</evidence>
<dbReference type="CDD" id="cd08897">
    <property type="entry name" value="SRPBCC_CalC_Aha1-like_4"/>
    <property type="match status" value="1"/>
</dbReference>
<proteinExistence type="inferred from homology"/>
<evidence type="ECO:0000259" key="2">
    <source>
        <dbReference type="Pfam" id="PF08327"/>
    </source>
</evidence>
<comment type="caution">
    <text evidence="3">The sequence shown here is derived from an EMBL/GenBank/DDBJ whole genome shotgun (WGS) entry which is preliminary data.</text>
</comment>
<sequence length="139" mass="15996">MKNKEQITVQATIDANIETVWNTWTKPEHIVKWNSGSKDWHTPKAANDLREGGRFTSRMEAKDGSTGFDFGGVYTEVIPHKRIAYTLDDDRKVTLDFKEEGDSVRLIETFEAEDQNPIAVQRDGWQAIVDNFKTYTEQQ</sequence>
<dbReference type="InterPro" id="IPR023393">
    <property type="entry name" value="START-like_dom_sf"/>
</dbReference>
<feature type="domain" description="Activator of Hsp90 ATPase homologue 1/2-like C-terminal" evidence="2">
    <location>
        <begin position="14"/>
        <end position="136"/>
    </location>
</feature>
<organism evidence="3 4">
    <name type="scientific">Marixanthomonas spongiae</name>
    <dbReference type="NCBI Taxonomy" id="2174845"/>
    <lineage>
        <taxon>Bacteria</taxon>
        <taxon>Pseudomonadati</taxon>
        <taxon>Bacteroidota</taxon>
        <taxon>Flavobacteriia</taxon>
        <taxon>Flavobacteriales</taxon>
        <taxon>Flavobacteriaceae</taxon>
        <taxon>Marixanthomonas</taxon>
    </lineage>
</organism>
<dbReference type="SUPFAM" id="SSF55961">
    <property type="entry name" value="Bet v1-like"/>
    <property type="match status" value="1"/>
</dbReference>
<reference evidence="3 4" key="1">
    <citation type="submission" date="2018-04" db="EMBL/GenBank/DDBJ databases">
        <title>Marixanthomonas spongiae HN-E44 sp. nov., isolated from a marine sponge.</title>
        <authorList>
            <person name="Luo L."/>
            <person name="Zhuang L."/>
        </authorList>
    </citation>
    <scope>NUCLEOTIDE SEQUENCE [LARGE SCALE GENOMIC DNA]</scope>
    <source>
        <strain evidence="3 4">HN-E44</strain>
    </source>
</reference>
<dbReference type="Proteomes" id="UP000245962">
    <property type="component" value="Unassembled WGS sequence"/>
</dbReference>
<dbReference type="Gene3D" id="3.30.530.20">
    <property type="match status" value="1"/>
</dbReference>
<gene>
    <name evidence="3" type="ORF">DDV96_03955</name>
</gene>
<comment type="similarity">
    <text evidence="1">Belongs to the AHA1 family.</text>
</comment>
<dbReference type="RefSeq" id="WP_116693440.1">
    <property type="nucleotide sequence ID" value="NZ_QEHR01000002.1"/>
</dbReference>